<dbReference type="OMA" id="AYIHNAY"/>
<comment type="similarity">
    <text evidence="2">Belongs to the integrin beta chain family.</text>
</comment>
<accession>A0A3Q2Z799</accession>
<dbReference type="GO" id="GO:0046872">
    <property type="term" value="F:metal ion binding"/>
    <property type="evidence" value="ECO:0007669"/>
    <property type="project" value="UniProtKB-KW"/>
</dbReference>
<evidence type="ECO:0000256" key="13">
    <source>
        <dbReference type="ARBA" id="ARBA00023037"/>
    </source>
</evidence>
<dbReference type="GO" id="GO:0005925">
    <property type="term" value="C:focal adhesion"/>
    <property type="evidence" value="ECO:0007669"/>
    <property type="project" value="TreeGrafter"/>
</dbReference>
<dbReference type="InterPro" id="IPR033760">
    <property type="entry name" value="Integrin_beta_N"/>
</dbReference>
<keyword evidence="15" id="KW-1015">Disulfide bond</keyword>
<dbReference type="InterPro" id="IPR015812">
    <property type="entry name" value="Integrin_bsu"/>
</dbReference>
<keyword evidence="3" id="KW-1003">Cell membrane</keyword>
<evidence type="ECO:0000256" key="8">
    <source>
        <dbReference type="ARBA" id="ARBA00022737"/>
    </source>
</evidence>
<dbReference type="Gene3D" id="2.60.40.1510">
    <property type="entry name" value="ntegrin, alpha v. Chain A, domain 3"/>
    <property type="match status" value="1"/>
</dbReference>
<dbReference type="GO" id="GO:0008305">
    <property type="term" value="C:integrin complex"/>
    <property type="evidence" value="ECO:0007669"/>
    <property type="project" value="TreeGrafter"/>
</dbReference>
<evidence type="ECO:0000259" key="18">
    <source>
        <dbReference type="SMART" id="SM00423"/>
    </source>
</evidence>
<dbReference type="InterPro" id="IPR016201">
    <property type="entry name" value="PSI"/>
</dbReference>
<dbReference type="GO" id="GO:0009986">
    <property type="term" value="C:cell surface"/>
    <property type="evidence" value="ECO:0007669"/>
    <property type="project" value="TreeGrafter"/>
</dbReference>
<dbReference type="GeneTree" id="ENSGT01150000286919"/>
<dbReference type="SUPFAM" id="SSF103575">
    <property type="entry name" value="Plexin repeat"/>
    <property type="match status" value="1"/>
</dbReference>
<dbReference type="PRINTS" id="PR01186">
    <property type="entry name" value="INTEGRINB"/>
</dbReference>
<dbReference type="PANTHER" id="PTHR10082:SF26">
    <property type="entry name" value="INTEGRIN BETA-5"/>
    <property type="match status" value="1"/>
</dbReference>
<keyword evidence="4" id="KW-0245">EGF-like domain</keyword>
<comment type="subcellular location">
    <subcellularLocation>
        <location evidence="1">Cell membrane</location>
        <topology evidence="1">Single-pass type I membrane protein</topology>
    </subcellularLocation>
</comment>
<keyword evidence="8" id="KW-0677">Repeat</keyword>
<evidence type="ECO:0000256" key="3">
    <source>
        <dbReference type="ARBA" id="ARBA00022475"/>
    </source>
</evidence>
<name>A0A3Q2Z799_HIPCM</name>
<protein>
    <recommendedName>
        <fullName evidence="18">PSI domain-containing protein</fullName>
    </recommendedName>
</protein>
<evidence type="ECO:0000256" key="1">
    <source>
        <dbReference type="ARBA" id="ARBA00004251"/>
    </source>
</evidence>
<dbReference type="Ensembl" id="ENSHCOT00000023925.1">
    <property type="protein sequence ID" value="ENSHCOP00000027613.1"/>
    <property type="gene ID" value="ENSHCOG00000019578.1"/>
</dbReference>
<keyword evidence="16" id="KW-0325">Glycoprotein</keyword>
<evidence type="ECO:0000256" key="17">
    <source>
        <dbReference type="SAM" id="SignalP"/>
    </source>
</evidence>
<keyword evidence="20" id="KW-1185">Reference proteome</keyword>
<sequence>WWKFRNRWWFDTTSPLGLNVCMSGSATSCEECLLIHPSCAWCAQEDFGRGRTLTSRCDFVQNLHKRGCQSRFVEYPTSSITVQQNMPLSSKGSGLTQQDVVQIRPQRISLSLRPGDKMSNSTFDNPI</sequence>
<dbReference type="GO" id="GO:0007179">
    <property type="term" value="P:transforming growth factor beta receptor signaling pathway"/>
    <property type="evidence" value="ECO:0007669"/>
    <property type="project" value="TreeGrafter"/>
</dbReference>
<keyword evidence="9" id="KW-0106">Calcium</keyword>
<feature type="chain" id="PRO_5018539537" description="PSI domain-containing protein" evidence="17">
    <location>
        <begin position="16"/>
        <end position="127"/>
    </location>
</feature>
<keyword evidence="13" id="KW-0401">Integrin</keyword>
<keyword evidence="5" id="KW-0812">Transmembrane</keyword>
<dbReference type="PANTHER" id="PTHR10082">
    <property type="entry name" value="INTEGRIN BETA SUBUNIT"/>
    <property type="match status" value="1"/>
</dbReference>
<reference evidence="19" key="1">
    <citation type="submission" date="2025-08" db="UniProtKB">
        <authorList>
            <consortium name="Ensembl"/>
        </authorList>
    </citation>
    <scope>IDENTIFICATION</scope>
</reference>
<evidence type="ECO:0000256" key="6">
    <source>
        <dbReference type="ARBA" id="ARBA00022723"/>
    </source>
</evidence>
<evidence type="ECO:0000256" key="5">
    <source>
        <dbReference type="ARBA" id="ARBA00022692"/>
    </source>
</evidence>
<proteinExistence type="inferred from homology"/>
<evidence type="ECO:0000256" key="11">
    <source>
        <dbReference type="ARBA" id="ARBA00022889"/>
    </source>
</evidence>
<dbReference type="FunFam" id="3.30.1680.10:FF:000002">
    <property type="entry name" value="Integrin beta"/>
    <property type="match status" value="1"/>
</dbReference>
<dbReference type="STRING" id="109280.ENSHCOP00000027613"/>
<evidence type="ECO:0000256" key="15">
    <source>
        <dbReference type="ARBA" id="ARBA00023157"/>
    </source>
</evidence>
<dbReference type="Pfam" id="PF17205">
    <property type="entry name" value="PSI_integrin"/>
    <property type="match status" value="1"/>
</dbReference>
<evidence type="ECO:0000256" key="4">
    <source>
        <dbReference type="ARBA" id="ARBA00022536"/>
    </source>
</evidence>
<dbReference type="GO" id="GO:0007160">
    <property type="term" value="P:cell-matrix adhesion"/>
    <property type="evidence" value="ECO:0007669"/>
    <property type="project" value="TreeGrafter"/>
</dbReference>
<keyword evidence="6" id="KW-0479">Metal-binding</keyword>
<reference evidence="19" key="2">
    <citation type="submission" date="2025-09" db="UniProtKB">
        <authorList>
            <consortium name="Ensembl"/>
        </authorList>
    </citation>
    <scope>IDENTIFICATION</scope>
</reference>
<evidence type="ECO:0000256" key="10">
    <source>
        <dbReference type="ARBA" id="ARBA00022842"/>
    </source>
</evidence>
<keyword evidence="7 17" id="KW-0732">Signal</keyword>
<dbReference type="GO" id="GO:0033627">
    <property type="term" value="P:cell adhesion mediated by integrin"/>
    <property type="evidence" value="ECO:0007669"/>
    <property type="project" value="TreeGrafter"/>
</dbReference>
<dbReference type="Gene3D" id="3.30.1680.10">
    <property type="entry name" value="ligand-binding face of the semaphorins, domain 2"/>
    <property type="match status" value="1"/>
</dbReference>
<dbReference type="SMART" id="SM00423">
    <property type="entry name" value="PSI"/>
    <property type="match status" value="1"/>
</dbReference>
<feature type="domain" description="PSI" evidence="18">
    <location>
        <begin position="20"/>
        <end position="69"/>
    </location>
</feature>
<dbReference type="GO" id="GO:0098609">
    <property type="term" value="P:cell-cell adhesion"/>
    <property type="evidence" value="ECO:0007669"/>
    <property type="project" value="TreeGrafter"/>
</dbReference>
<evidence type="ECO:0000256" key="2">
    <source>
        <dbReference type="ARBA" id="ARBA00007449"/>
    </source>
</evidence>
<keyword evidence="12" id="KW-1133">Transmembrane helix</keyword>
<evidence type="ECO:0000256" key="14">
    <source>
        <dbReference type="ARBA" id="ARBA00023136"/>
    </source>
</evidence>
<dbReference type="GO" id="GO:0005178">
    <property type="term" value="F:integrin binding"/>
    <property type="evidence" value="ECO:0007669"/>
    <property type="project" value="TreeGrafter"/>
</dbReference>
<dbReference type="Proteomes" id="UP000264820">
    <property type="component" value="Unplaced"/>
</dbReference>
<dbReference type="GO" id="GO:0007229">
    <property type="term" value="P:integrin-mediated signaling pathway"/>
    <property type="evidence" value="ECO:0007669"/>
    <property type="project" value="UniProtKB-KW"/>
</dbReference>
<evidence type="ECO:0000256" key="16">
    <source>
        <dbReference type="ARBA" id="ARBA00023180"/>
    </source>
</evidence>
<keyword evidence="10" id="KW-0460">Magnesium</keyword>
<evidence type="ECO:0000313" key="20">
    <source>
        <dbReference type="Proteomes" id="UP000264820"/>
    </source>
</evidence>
<dbReference type="GO" id="GO:0043149">
    <property type="term" value="P:stress fiber assembly"/>
    <property type="evidence" value="ECO:0007669"/>
    <property type="project" value="TreeGrafter"/>
</dbReference>
<dbReference type="AlphaFoldDB" id="A0A3Q2Z799"/>
<evidence type="ECO:0000313" key="19">
    <source>
        <dbReference type="Ensembl" id="ENSHCOP00000027613.1"/>
    </source>
</evidence>
<evidence type="ECO:0000256" key="7">
    <source>
        <dbReference type="ARBA" id="ARBA00022729"/>
    </source>
</evidence>
<feature type="signal peptide" evidence="17">
    <location>
        <begin position="1"/>
        <end position="15"/>
    </location>
</feature>
<evidence type="ECO:0000256" key="12">
    <source>
        <dbReference type="ARBA" id="ARBA00022989"/>
    </source>
</evidence>
<organism evidence="19 20">
    <name type="scientific">Hippocampus comes</name>
    <name type="common">Tiger tail seahorse</name>
    <dbReference type="NCBI Taxonomy" id="109280"/>
    <lineage>
        <taxon>Eukaryota</taxon>
        <taxon>Metazoa</taxon>
        <taxon>Chordata</taxon>
        <taxon>Craniata</taxon>
        <taxon>Vertebrata</taxon>
        <taxon>Euteleostomi</taxon>
        <taxon>Actinopterygii</taxon>
        <taxon>Neopterygii</taxon>
        <taxon>Teleostei</taxon>
        <taxon>Neoteleostei</taxon>
        <taxon>Acanthomorphata</taxon>
        <taxon>Syngnathiaria</taxon>
        <taxon>Syngnathiformes</taxon>
        <taxon>Syngnathoidei</taxon>
        <taxon>Syngnathidae</taxon>
        <taxon>Hippocampus</taxon>
    </lineage>
</organism>
<keyword evidence="11" id="KW-0130">Cell adhesion</keyword>
<keyword evidence="14" id="KW-0472">Membrane</keyword>
<dbReference type="GO" id="GO:0016477">
    <property type="term" value="P:cell migration"/>
    <property type="evidence" value="ECO:0007669"/>
    <property type="project" value="TreeGrafter"/>
</dbReference>
<evidence type="ECO:0000256" key="9">
    <source>
        <dbReference type="ARBA" id="ARBA00022837"/>
    </source>
</evidence>